<reference evidence="2" key="1">
    <citation type="journal article" date="2019" name="Int. J. Syst. Evol. Microbiol.">
        <title>The Global Catalogue of Microorganisms (GCM) 10K type strain sequencing project: providing services to taxonomists for standard genome sequencing and annotation.</title>
        <authorList>
            <consortium name="The Broad Institute Genomics Platform"/>
            <consortium name="The Broad Institute Genome Sequencing Center for Infectious Disease"/>
            <person name="Wu L."/>
            <person name="Ma J."/>
        </authorList>
    </citation>
    <scope>NUCLEOTIDE SEQUENCE [LARGE SCALE GENOMIC DNA]</scope>
    <source>
        <strain evidence="2">JCM 17706</strain>
    </source>
</reference>
<dbReference type="Proteomes" id="UP001501525">
    <property type="component" value="Unassembled WGS sequence"/>
</dbReference>
<comment type="caution">
    <text evidence="1">The sequence shown here is derived from an EMBL/GenBank/DDBJ whole genome shotgun (WGS) entry which is preliminary data.</text>
</comment>
<evidence type="ECO:0000313" key="1">
    <source>
        <dbReference type="EMBL" id="GAA5095259.1"/>
    </source>
</evidence>
<dbReference type="RefSeq" id="WP_345096219.1">
    <property type="nucleotide sequence ID" value="NZ_BAABIY010000011.1"/>
</dbReference>
<protein>
    <submittedName>
        <fullName evidence="1">Uncharacterized protein</fullName>
    </submittedName>
</protein>
<evidence type="ECO:0000313" key="2">
    <source>
        <dbReference type="Proteomes" id="UP001501525"/>
    </source>
</evidence>
<accession>A0ABP9MH45</accession>
<organism evidence="1 2">
    <name type="scientific">Bartonella acomydis</name>
    <dbReference type="NCBI Taxonomy" id="686234"/>
    <lineage>
        <taxon>Bacteria</taxon>
        <taxon>Pseudomonadati</taxon>
        <taxon>Pseudomonadota</taxon>
        <taxon>Alphaproteobacteria</taxon>
        <taxon>Hyphomicrobiales</taxon>
        <taxon>Bartonellaceae</taxon>
        <taxon>Bartonella</taxon>
    </lineage>
</organism>
<keyword evidence="2" id="KW-1185">Reference proteome</keyword>
<sequence length="48" mass="5482">MFLLHAFDFIKFGIRADCLPVLDIPIKGAHDVIGGRAYVKKKRKQLQL</sequence>
<gene>
    <name evidence="1" type="ORF">GCM10023260_03010</name>
</gene>
<dbReference type="EMBL" id="BAABIY010000011">
    <property type="protein sequence ID" value="GAA5095259.1"/>
    <property type="molecule type" value="Genomic_DNA"/>
</dbReference>
<proteinExistence type="predicted"/>
<name>A0ABP9MH45_9HYPH</name>